<dbReference type="Proteomes" id="UP000822688">
    <property type="component" value="Chromosome 11"/>
</dbReference>
<protein>
    <recommendedName>
        <fullName evidence="3">Cyanate hydratase</fullName>
        <shortName evidence="3">Cyanase</shortName>
        <ecNumber evidence="3">4.2.1.104</ecNumber>
    </recommendedName>
    <alternativeName>
        <fullName evidence="3">Cyanate hydrolase</fullName>
    </alternativeName>
    <alternativeName>
        <fullName evidence="3">Cyanate lyase</fullName>
    </alternativeName>
</protein>
<dbReference type="SMART" id="SM01116">
    <property type="entry name" value="Cyanate_lyase"/>
    <property type="match status" value="1"/>
</dbReference>
<dbReference type="InterPro" id="IPR036581">
    <property type="entry name" value="Cyanate_lyase_C_sf"/>
</dbReference>
<dbReference type="PRINTS" id="PR01693">
    <property type="entry name" value="CYANASE"/>
</dbReference>
<dbReference type="GO" id="GO:0003677">
    <property type="term" value="F:DNA binding"/>
    <property type="evidence" value="ECO:0007669"/>
    <property type="project" value="InterPro"/>
</dbReference>
<dbReference type="InterPro" id="IPR008076">
    <property type="entry name" value="Cyanase"/>
</dbReference>
<gene>
    <name evidence="3" type="primary">CYN</name>
    <name evidence="5" type="ORF">KC19_11G139300</name>
</gene>
<evidence type="ECO:0000256" key="1">
    <source>
        <dbReference type="ARBA" id="ARBA00003561"/>
    </source>
</evidence>
<keyword evidence="2 3" id="KW-0456">Lyase</keyword>
<dbReference type="Gene3D" id="3.30.1160.10">
    <property type="entry name" value="Cyanate lyase, C-terminal domain"/>
    <property type="match status" value="1"/>
</dbReference>
<dbReference type="PANTHER" id="PTHR34186:SF2">
    <property type="entry name" value="CYANATE HYDRATASE"/>
    <property type="match status" value="1"/>
</dbReference>
<comment type="similarity">
    <text evidence="3">Belongs to the cyanase family.</text>
</comment>
<dbReference type="Gene3D" id="1.10.260.40">
    <property type="entry name" value="lambda repressor-like DNA-binding domains"/>
    <property type="match status" value="1"/>
</dbReference>
<sequence length="165" mass="18022">MASLGSKSALVARLLQAKKDSGKTYNEIAKKTGLTNAYVAQLFRRQAHLKPDTAKVLKAAVPTLSDDLVAAMQEIPLRSYDPTIIQDPTIYRLNEAVVHYGESIKDIINEEFGDGIMSAIGYYCSVEKVKGQEGEDRVVIIMNGKFLPHVEQKAEGNVAKLAPSS</sequence>
<dbReference type="SUPFAM" id="SSF47413">
    <property type="entry name" value="lambda repressor-like DNA-binding domains"/>
    <property type="match status" value="1"/>
</dbReference>
<feature type="domain" description="Cyanate lyase C-terminal" evidence="4">
    <location>
        <begin position="79"/>
        <end position="152"/>
    </location>
</feature>
<evidence type="ECO:0000259" key="4">
    <source>
        <dbReference type="SMART" id="SM01116"/>
    </source>
</evidence>
<dbReference type="GO" id="GO:0008824">
    <property type="term" value="F:cyanate hydratase activity"/>
    <property type="evidence" value="ECO:0007669"/>
    <property type="project" value="UniProtKB-UniRule"/>
</dbReference>
<comment type="caution">
    <text evidence="5">The sequence shown here is derived from an EMBL/GenBank/DDBJ whole genome shotgun (WGS) entry which is preliminary data.</text>
</comment>
<dbReference type="EC" id="4.2.1.104" evidence="3"/>
<feature type="active site" evidence="3">
    <location>
        <position position="118"/>
    </location>
</feature>
<keyword evidence="6" id="KW-1185">Reference proteome</keyword>
<comment type="catalytic activity">
    <reaction evidence="3">
        <text>cyanate + hydrogencarbonate + 3 H(+) = NH4(+) + 2 CO2</text>
        <dbReference type="Rhea" id="RHEA:11120"/>
        <dbReference type="ChEBI" id="CHEBI:15378"/>
        <dbReference type="ChEBI" id="CHEBI:16526"/>
        <dbReference type="ChEBI" id="CHEBI:17544"/>
        <dbReference type="ChEBI" id="CHEBI:28938"/>
        <dbReference type="ChEBI" id="CHEBI:29195"/>
        <dbReference type="EC" id="4.2.1.104"/>
    </reaction>
</comment>
<evidence type="ECO:0000256" key="3">
    <source>
        <dbReference type="HAMAP-Rule" id="MF_03139"/>
    </source>
</evidence>
<evidence type="ECO:0000313" key="6">
    <source>
        <dbReference type="Proteomes" id="UP000822688"/>
    </source>
</evidence>
<dbReference type="EMBL" id="CM026432">
    <property type="protein sequence ID" value="KAG0557550.1"/>
    <property type="molecule type" value="Genomic_DNA"/>
</dbReference>
<name>A0A8T0GET2_CERPU</name>
<dbReference type="Pfam" id="PF02560">
    <property type="entry name" value="Cyanate_lyase"/>
    <property type="match status" value="1"/>
</dbReference>
<organism evidence="5 6">
    <name type="scientific">Ceratodon purpureus</name>
    <name type="common">Fire moss</name>
    <name type="synonym">Dicranum purpureum</name>
    <dbReference type="NCBI Taxonomy" id="3225"/>
    <lineage>
        <taxon>Eukaryota</taxon>
        <taxon>Viridiplantae</taxon>
        <taxon>Streptophyta</taxon>
        <taxon>Embryophyta</taxon>
        <taxon>Bryophyta</taxon>
        <taxon>Bryophytina</taxon>
        <taxon>Bryopsida</taxon>
        <taxon>Dicranidae</taxon>
        <taxon>Pseudoditrichales</taxon>
        <taxon>Ditrichaceae</taxon>
        <taxon>Ceratodon</taxon>
    </lineage>
</organism>
<dbReference type="NCBIfam" id="TIGR00673">
    <property type="entry name" value="cynS"/>
    <property type="match status" value="1"/>
</dbReference>
<dbReference type="AlphaFoldDB" id="A0A8T0GET2"/>
<comment type="function">
    <text evidence="1 3">Catalyzes the reaction of cyanate with bicarbonate to produce ammonia and carbon dioxide.</text>
</comment>
<feature type="active site" evidence="3">
    <location>
        <position position="95"/>
    </location>
</feature>
<feature type="active site" evidence="3">
    <location>
        <position position="92"/>
    </location>
</feature>
<dbReference type="HAMAP" id="MF_00535">
    <property type="entry name" value="Cyanate_hydrat"/>
    <property type="match status" value="1"/>
</dbReference>
<dbReference type="InterPro" id="IPR003712">
    <property type="entry name" value="Cyanate_lyase_C"/>
</dbReference>
<dbReference type="PIRSF" id="PIRSF001263">
    <property type="entry name" value="Cyanate_hydratas"/>
    <property type="match status" value="1"/>
</dbReference>
<evidence type="ECO:0000313" key="5">
    <source>
        <dbReference type="EMBL" id="KAG0557550.1"/>
    </source>
</evidence>
<evidence type="ECO:0000256" key="2">
    <source>
        <dbReference type="ARBA" id="ARBA00023239"/>
    </source>
</evidence>
<accession>A0A8T0GET2</accession>
<dbReference type="InterPro" id="IPR010982">
    <property type="entry name" value="Lambda_DNA-bd_dom_sf"/>
</dbReference>
<proteinExistence type="inferred from homology"/>
<dbReference type="SUPFAM" id="SSF55234">
    <property type="entry name" value="Cyanase C-terminal domain"/>
    <property type="match status" value="1"/>
</dbReference>
<reference evidence="5 6" key="1">
    <citation type="submission" date="2020-06" db="EMBL/GenBank/DDBJ databases">
        <title>WGS assembly of Ceratodon purpureus strain R40.</title>
        <authorList>
            <person name="Carey S.B."/>
            <person name="Jenkins J."/>
            <person name="Shu S."/>
            <person name="Lovell J.T."/>
            <person name="Sreedasyam A."/>
            <person name="Maumus F."/>
            <person name="Tiley G.P."/>
            <person name="Fernandez-Pozo N."/>
            <person name="Barry K."/>
            <person name="Chen C."/>
            <person name="Wang M."/>
            <person name="Lipzen A."/>
            <person name="Daum C."/>
            <person name="Saski C.A."/>
            <person name="Payton A.C."/>
            <person name="Mcbreen J.C."/>
            <person name="Conrad R.E."/>
            <person name="Kollar L.M."/>
            <person name="Olsson S."/>
            <person name="Huttunen S."/>
            <person name="Landis J.B."/>
            <person name="Wickett N.J."/>
            <person name="Johnson M.G."/>
            <person name="Rensing S.A."/>
            <person name="Grimwood J."/>
            <person name="Schmutz J."/>
            <person name="Mcdaniel S.F."/>
        </authorList>
    </citation>
    <scope>NUCLEOTIDE SEQUENCE [LARGE SCALE GENOMIC DNA]</scope>
    <source>
        <strain evidence="5 6">R40</strain>
    </source>
</reference>
<dbReference type="PANTHER" id="PTHR34186">
    <property type="entry name" value="CYANATE HYDRATASE"/>
    <property type="match status" value="1"/>
</dbReference>